<keyword evidence="5 8" id="KW-0057">Aromatic amino acid biosynthesis</keyword>
<dbReference type="InterPro" id="IPR002028">
    <property type="entry name" value="Trp_synthase_suA"/>
</dbReference>
<protein>
    <recommendedName>
        <fullName evidence="8">Tryptophan synthase alpha chain</fullName>
        <ecNumber evidence="8">4.2.1.20</ecNumber>
    </recommendedName>
</protein>
<evidence type="ECO:0000256" key="9">
    <source>
        <dbReference type="RuleBase" id="RU003662"/>
    </source>
</evidence>
<comment type="caution">
    <text evidence="10">The sequence shown here is derived from an EMBL/GenBank/DDBJ whole genome shotgun (WGS) entry which is preliminary data.</text>
</comment>
<evidence type="ECO:0000256" key="8">
    <source>
        <dbReference type="HAMAP-Rule" id="MF_00131"/>
    </source>
</evidence>
<dbReference type="eggNOG" id="COG0159">
    <property type="taxonomic scope" value="Bacteria"/>
</dbReference>
<feature type="active site" description="Proton acceptor" evidence="8">
    <location>
        <position position="67"/>
    </location>
</feature>
<evidence type="ECO:0000256" key="2">
    <source>
        <dbReference type="ARBA" id="ARBA00011270"/>
    </source>
</evidence>
<dbReference type="GO" id="GO:0004834">
    <property type="term" value="F:tryptophan synthase activity"/>
    <property type="evidence" value="ECO:0007669"/>
    <property type="project" value="UniProtKB-UniRule"/>
</dbReference>
<dbReference type="InterPro" id="IPR013785">
    <property type="entry name" value="Aldolase_TIM"/>
</dbReference>
<dbReference type="Proteomes" id="UP000006233">
    <property type="component" value="Unassembled WGS sequence"/>
</dbReference>
<name>C9MW26_9FUSO</name>
<dbReference type="SUPFAM" id="SSF51366">
    <property type="entry name" value="Ribulose-phoshate binding barrel"/>
    <property type="match status" value="1"/>
</dbReference>
<dbReference type="InterPro" id="IPR018204">
    <property type="entry name" value="Trp_synthase_alpha_AS"/>
</dbReference>
<keyword evidence="4 8" id="KW-0822">Tryptophan biosynthesis</keyword>
<evidence type="ECO:0000256" key="7">
    <source>
        <dbReference type="ARBA" id="ARBA00049047"/>
    </source>
</evidence>
<dbReference type="UniPathway" id="UPA00035">
    <property type="reaction ID" value="UER00044"/>
</dbReference>
<dbReference type="PANTHER" id="PTHR43406">
    <property type="entry name" value="TRYPTOPHAN SYNTHASE, ALPHA CHAIN"/>
    <property type="match status" value="1"/>
</dbReference>
<dbReference type="CDD" id="cd04724">
    <property type="entry name" value="Tryptophan_synthase_alpha"/>
    <property type="match status" value="1"/>
</dbReference>
<evidence type="ECO:0000313" key="11">
    <source>
        <dbReference type="Proteomes" id="UP000006233"/>
    </source>
</evidence>
<dbReference type="PANTHER" id="PTHR43406:SF1">
    <property type="entry name" value="TRYPTOPHAN SYNTHASE ALPHA CHAIN, CHLOROPLASTIC"/>
    <property type="match status" value="1"/>
</dbReference>
<comment type="subunit">
    <text evidence="2 8">Tetramer of two alpha and two beta chains.</text>
</comment>
<evidence type="ECO:0000256" key="3">
    <source>
        <dbReference type="ARBA" id="ARBA00022605"/>
    </source>
</evidence>
<dbReference type="PROSITE" id="PS00167">
    <property type="entry name" value="TRP_SYNTHASE_ALPHA"/>
    <property type="match status" value="1"/>
</dbReference>
<evidence type="ECO:0000256" key="6">
    <source>
        <dbReference type="ARBA" id="ARBA00023239"/>
    </source>
</evidence>
<accession>C9MW26</accession>
<dbReference type="STRING" id="634994.GCWU000323_00465"/>
<dbReference type="NCBIfam" id="TIGR00262">
    <property type="entry name" value="trpA"/>
    <property type="match status" value="1"/>
</dbReference>
<dbReference type="InterPro" id="IPR011060">
    <property type="entry name" value="RibuloseP-bd_barrel"/>
</dbReference>
<gene>
    <name evidence="8 10" type="primary">trpA</name>
    <name evidence="10" type="ORF">GCWU000323_00465</name>
</gene>
<comment type="function">
    <text evidence="8">The alpha subunit is responsible for the aldol cleavage of indoleglycerol phosphate to indole and glyceraldehyde 3-phosphate.</text>
</comment>
<evidence type="ECO:0000256" key="4">
    <source>
        <dbReference type="ARBA" id="ARBA00022822"/>
    </source>
</evidence>
<reference evidence="10 11" key="1">
    <citation type="submission" date="2009-09" db="EMBL/GenBank/DDBJ databases">
        <authorList>
            <person name="Weinstock G."/>
            <person name="Sodergren E."/>
            <person name="Clifton S."/>
            <person name="Fulton L."/>
            <person name="Fulton B."/>
            <person name="Courtney L."/>
            <person name="Fronick C."/>
            <person name="Harrison M."/>
            <person name="Strong C."/>
            <person name="Farmer C."/>
            <person name="Delahaunty K."/>
            <person name="Markovic C."/>
            <person name="Hall O."/>
            <person name="Minx P."/>
            <person name="Tomlinson C."/>
            <person name="Mitreva M."/>
            <person name="Nelson J."/>
            <person name="Hou S."/>
            <person name="Wollam A."/>
            <person name="Pepin K.H."/>
            <person name="Johnson M."/>
            <person name="Bhonagiri V."/>
            <person name="Nash W.E."/>
            <person name="Warren W."/>
            <person name="Chinwalla A."/>
            <person name="Mardis E.R."/>
            <person name="Wilson R.K."/>
        </authorList>
    </citation>
    <scope>NUCLEOTIDE SEQUENCE [LARGE SCALE GENOMIC DNA]</scope>
    <source>
        <strain evidence="10 11">F0254</strain>
    </source>
</reference>
<organism evidence="10 11">
    <name type="scientific">Leptotrichia hofstadii F0254</name>
    <dbReference type="NCBI Taxonomy" id="634994"/>
    <lineage>
        <taxon>Bacteria</taxon>
        <taxon>Fusobacteriati</taxon>
        <taxon>Fusobacteriota</taxon>
        <taxon>Fusobacteriia</taxon>
        <taxon>Fusobacteriales</taxon>
        <taxon>Leptotrichiaceae</taxon>
        <taxon>Leptotrichia</taxon>
    </lineage>
</organism>
<evidence type="ECO:0000313" key="10">
    <source>
        <dbReference type="EMBL" id="EEX75216.1"/>
    </source>
</evidence>
<dbReference type="Gene3D" id="3.20.20.70">
    <property type="entry name" value="Aldolase class I"/>
    <property type="match status" value="1"/>
</dbReference>
<comment type="similarity">
    <text evidence="8 9">Belongs to the TrpA family.</text>
</comment>
<dbReference type="Pfam" id="PF00290">
    <property type="entry name" value="Trp_syntA"/>
    <property type="match status" value="1"/>
</dbReference>
<evidence type="ECO:0000256" key="1">
    <source>
        <dbReference type="ARBA" id="ARBA00004733"/>
    </source>
</evidence>
<dbReference type="EMBL" id="ACVB02000007">
    <property type="protein sequence ID" value="EEX75216.1"/>
    <property type="molecule type" value="Genomic_DNA"/>
</dbReference>
<keyword evidence="3 8" id="KW-0028">Amino-acid biosynthesis</keyword>
<evidence type="ECO:0000256" key="5">
    <source>
        <dbReference type="ARBA" id="ARBA00023141"/>
    </source>
</evidence>
<feature type="active site" description="Proton acceptor" evidence="8">
    <location>
        <position position="56"/>
    </location>
</feature>
<dbReference type="HAMAP" id="MF_00131">
    <property type="entry name" value="Trp_synth_alpha"/>
    <property type="match status" value="1"/>
</dbReference>
<dbReference type="GO" id="GO:0005829">
    <property type="term" value="C:cytosol"/>
    <property type="evidence" value="ECO:0007669"/>
    <property type="project" value="TreeGrafter"/>
</dbReference>
<keyword evidence="6 8" id="KW-0456">Lyase</keyword>
<comment type="catalytic activity">
    <reaction evidence="7 8">
        <text>(1S,2R)-1-C-(indol-3-yl)glycerol 3-phosphate + L-serine = D-glyceraldehyde 3-phosphate + L-tryptophan + H2O</text>
        <dbReference type="Rhea" id="RHEA:10532"/>
        <dbReference type="ChEBI" id="CHEBI:15377"/>
        <dbReference type="ChEBI" id="CHEBI:33384"/>
        <dbReference type="ChEBI" id="CHEBI:57912"/>
        <dbReference type="ChEBI" id="CHEBI:58866"/>
        <dbReference type="ChEBI" id="CHEBI:59776"/>
        <dbReference type="EC" id="4.2.1.20"/>
    </reaction>
</comment>
<comment type="pathway">
    <text evidence="1 8">Amino-acid biosynthesis; L-tryptophan biosynthesis; L-tryptophan from chorismate: step 5/5.</text>
</comment>
<dbReference type="AlphaFoldDB" id="C9MW26"/>
<sequence length="262" mass="29446">MEVWKMSEKNLDKKIIDIFREKEKVNIGYIVAGYPSVDFTKQFLKNLDNTALDMLEVGIPYSDPIADGKLISHASFLASEAGVTTDTVFDLLTEIKNDISKPLIFLIYYNLIFAYGIDEFIKKCCEANIKGIIIPDLPYEETFEMSEKLRENNIALIPLVSVTSGNRMKKIISQGDGFIYAIGSLGVTGSKQVDLPRLESFINEIREVSDLPVSLGFGIKNNDNVNTMRKYADGVIVGTSIVEFTQKNDVDYVIQKINELFK</sequence>
<proteinExistence type="inferred from homology"/>
<dbReference type="EC" id="4.2.1.20" evidence="8"/>
<dbReference type="HOGENOM" id="CLU_016734_0_0_0"/>